<accession>A0ABS2KGS2</accession>
<comment type="caution">
    <text evidence="1">The sequence shown here is derived from an EMBL/GenBank/DDBJ whole genome shotgun (WGS) entry which is preliminary data.</text>
</comment>
<evidence type="ECO:0000313" key="1">
    <source>
        <dbReference type="EMBL" id="MBM7129578.1"/>
    </source>
</evidence>
<reference evidence="1" key="1">
    <citation type="submission" date="2020-10" db="EMBL/GenBank/DDBJ databases">
        <title>Phylogeny of dyella-like bacteria.</title>
        <authorList>
            <person name="Fu J."/>
        </authorList>
    </citation>
    <scope>NUCLEOTIDE SEQUENCE</scope>
    <source>
        <strain evidence="1">DHON07</strain>
    </source>
</reference>
<dbReference type="EMBL" id="JADIKF010000038">
    <property type="protein sequence ID" value="MBM7129578.1"/>
    <property type="molecule type" value="Genomic_DNA"/>
</dbReference>
<dbReference type="RefSeq" id="WP_204631196.1">
    <property type="nucleotide sequence ID" value="NZ_BSOC01000003.1"/>
</dbReference>
<dbReference type="InterPro" id="IPR023381">
    <property type="entry name" value="YP001051499.1-like_dom_sf"/>
</dbReference>
<sequence>MNILIFDEPSLVQRLSTLQIKSAITFALCCATRQLNAYEAYADKFAPEARAVPRRIVEKLWEFVDSAKSDDTHWSEQLKIVESLYPEEQTDWAPLHIYSEHTLYSLTYVIRCLMTCDVQEAAYAARVAYIAADQAAIRAIEESRDSLNFEQLVLASDVVQKELRRQSDDLGALEIKTDALVLQLRSFAFASQILTVSEMLV</sequence>
<proteinExistence type="predicted"/>
<name>A0ABS2KGS2_9GAMM</name>
<dbReference type="Proteomes" id="UP001430193">
    <property type="component" value="Unassembled WGS sequence"/>
</dbReference>
<dbReference type="InterPro" id="IPR007338">
    <property type="entry name" value="DUF416"/>
</dbReference>
<dbReference type="Gene3D" id="1.20.1590.10">
    <property type="entry name" value="YP_001051499.1 domain like"/>
    <property type="match status" value="1"/>
</dbReference>
<protein>
    <submittedName>
        <fullName evidence="1">DUF416 family protein</fullName>
    </submittedName>
</protein>
<organism evidence="1 2">
    <name type="scientific">Dyella mobilis</name>
    <dbReference type="NCBI Taxonomy" id="1849582"/>
    <lineage>
        <taxon>Bacteria</taxon>
        <taxon>Pseudomonadati</taxon>
        <taxon>Pseudomonadota</taxon>
        <taxon>Gammaproteobacteria</taxon>
        <taxon>Lysobacterales</taxon>
        <taxon>Rhodanobacteraceae</taxon>
        <taxon>Dyella</taxon>
    </lineage>
</organism>
<gene>
    <name evidence="1" type="ORF">ISS99_08580</name>
</gene>
<dbReference type="Pfam" id="PF04222">
    <property type="entry name" value="DUF416"/>
    <property type="match status" value="1"/>
</dbReference>
<evidence type="ECO:0000313" key="2">
    <source>
        <dbReference type="Proteomes" id="UP001430193"/>
    </source>
</evidence>
<keyword evidence="2" id="KW-1185">Reference proteome</keyword>